<dbReference type="AlphaFoldDB" id="A0ABD1Y881"/>
<dbReference type="Proteomes" id="UP001605036">
    <property type="component" value="Unassembled WGS sequence"/>
</dbReference>
<sequence length="83" mass="9056">MPRWRPSSRSTQIAARMCLGSILYQPVSHRLPGAHKSIALATRDGQRAGSVVNFPWYNLCIVRTYVSASATDRTGRKGSPLAG</sequence>
<evidence type="ECO:0000313" key="2">
    <source>
        <dbReference type="Proteomes" id="UP001605036"/>
    </source>
</evidence>
<keyword evidence="2" id="KW-1185">Reference proteome</keyword>
<comment type="caution">
    <text evidence="1">The sequence shown here is derived from an EMBL/GenBank/DDBJ whole genome shotgun (WGS) entry which is preliminary data.</text>
</comment>
<organism evidence="1 2">
    <name type="scientific">Riccia fluitans</name>
    <dbReference type="NCBI Taxonomy" id="41844"/>
    <lineage>
        <taxon>Eukaryota</taxon>
        <taxon>Viridiplantae</taxon>
        <taxon>Streptophyta</taxon>
        <taxon>Embryophyta</taxon>
        <taxon>Marchantiophyta</taxon>
        <taxon>Marchantiopsida</taxon>
        <taxon>Marchantiidae</taxon>
        <taxon>Marchantiales</taxon>
        <taxon>Ricciaceae</taxon>
        <taxon>Riccia</taxon>
    </lineage>
</organism>
<protein>
    <submittedName>
        <fullName evidence="1">Uncharacterized protein</fullName>
    </submittedName>
</protein>
<proteinExistence type="predicted"/>
<name>A0ABD1Y881_9MARC</name>
<dbReference type="EMBL" id="JBHFFA010000006">
    <property type="protein sequence ID" value="KAL2622958.1"/>
    <property type="molecule type" value="Genomic_DNA"/>
</dbReference>
<accession>A0ABD1Y881</accession>
<gene>
    <name evidence="1" type="ORF">R1flu_003163</name>
</gene>
<evidence type="ECO:0000313" key="1">
    <source>
        <dbReference type="EMBL" id="KAL2622958.1"/>
    </source>
</evidence>
<reference evidence="1 2" key="1">
    <citation type="submission" date="2024-09" db="EMBL/GenBank/DDBJ databases">
        <title>Chromosome-scale assembly of Riccia fluitans.</title>
        <authorList>
            <person name="Paukszto L."/>
            <person name="Sawicki J."/>
            <person name="Karawczyk K."/>
            <person name="Piernik-Szablinska J."/>
            <person name="Szczecinska M."/>
            <person name="Mazdziarz M."/>
        </authorList>
    </citation>
    <scope>NUCLEOTIDE SEQUENCE [LARGE SCALE GENOMIC DNA]</scope>
    <source>
        <strain evidence="1">Rf_01</strain>
        <tissue evidence="1">Aerial parts of the thallus</tissue>
    </source>
</reference>